<comment type="caution">
    <text evidence="1">The sequence shown here is derived from an EMBL/GenBank/DDBJ whole genome shotgun (WGS) entry which is preliminary data.</text>
</comment>
<sequence>MQEAGVQNVTVTTTMFKATENGVRIKTWARESNGFVRGVVFEHLTMVAVENPVIIDQQYCPDESGCPEAVSGVSISDVIYDDIHETLATEVDVKLDCIEERPCSRIKMEDVNLSYND</sequence>
<organism evidence="1 2">
    <name type="scientific">Arctium lappa</name>
    <name type="common">Greater burdock</name>
    <name type="synonym">Lappa major</name>
    <dbReference type="NCBI Taxonomy" id="4217"/>
    <lineage>
        <taxon>Eukaryota</taxon>
        <taxon>Viridiplantae</taxon>
        <taxon>Streptophyta</taxon>
        <taxon>Embryophyta</taxon>
        <taxon>Tracheophyta</taxon>
        <taxon>Spermatophyta</taxon>
        <taxon>Magnoliopsida</taxon>
        <taxon>eudicotyledons</taxon>
        <taxon>Gunneridae</taxon>
        <taxon>Pentapetalae</taxon>
        <taxon>asterids</taxon>
        <taxon>campanulids</taxon>
        <taxon>Asterales</taxon>
        <taxon>Asteraceae</taxon>
        <taxon>Carduoideae</taxon>
        <taxon>Cardueae</taxon>
        <taxon>Arctiinae</taxon>
        <taxon>Arctium</taxon>
    </lineage>
</organism>
<dbReference type="EMBL" id="CM042049">
    <property type="protein sequence ID" value="KAI3746663.1"/>
    <property type="molecule type" value="Genomic_DNA"/>
</dbReference>
<reference evidence="2" key="1">
    <citation type="journal article" date="2022" name="Mol. Ecol. Resour.">
        <title>The genomes of chicory, endive, great burdock and yacon provide insights into Asteraceae palaeo-polyploidization history and plant inulin production.</title>
        <authorList>
            <person name="Fan W."/>
            <person name="Wang S."/>
            <person name="Wang H."/>
            <person name="Wang A."/>
            <person name="Jiang F."/>
            <person name="Liu H."/>
            <person name="Zhao H."/>
            <person name="Xu D."/>
            <person name="Zhang Y."/>
        </authorList>
    </citation>
    <scope>NUCLEOTIDE SEQUENCE [LARGE SCALE GENOMIC DNA]</scope>
    <source>
        <strain evidence="2">cv. Niubang</strain>
    </source>
</reference>
<evidence type="ECO:0000313" key="1">
    <source>
        <dbReference type="EMBL" id="KAI3746663.1"/>
    </source>
</evidence>
<protein>
    <submittedName>
        <fullName evidence="1">Uncharacterized protein</fullName>
    </submittedName>
</protein>
<evidence type="ECO:0000313" key="2">
    <source>
        <dbReference type="Proteomes" id="UP001055879"/>
    </source>
</evidence>
<reference evidence="1 2" key="2">
    <citation type="journal article" date="2022" name="Mol. Ecol. Resour.">
        <title>The genomes of chicory, endive, great burdock and yacon provide insights into Asteraceae paleo-polyploidization history and plant inulin production.</title>
        <authorList>
            <person name="Fan W."/>
            <person name="Wang S."/>
            <person name="Wang H."/>
            <person name="Wang A."/>
            <person name="Jiang F."/>
            <person name="Liu H."/>
            <person name="Zhao H."/>
            <person name="Xu D."/>
            <person name="Zhang Y."/>
        </authorList>
    </citation>
    <scope>NUCLEOTIDE SEQUENCE [LARGE SCALE GENOMIC DNA]</scope>
    <source>
        <strain evidence="2">cv. Niubang</strain>
    </source>
</reference>
<gene>
    <name evidence="1" type="ORF">L6452_09102</name>
</gene>
<proteinExistence type="predicted"/>
<accession>A0ACB9DJ33</accession>
<keyword evidence="2" id="KW-1185">Reference proteome</keyword>
<dbReference type="Proteomes" id="UP001055879">
    <property type="component" value="Linkage Group LG03"/>
</dbReference>
<name>A0ACB9DJ33_ARCLA</name>